<dbReference type="GO" id="GO:0000156">
    <property type="term" value="F:phosphorelay response regulator activity"/>
    <property type="evidence" value="ECO:0007669"/>
    <property type="project" value="TreeGrafter"/>
</dbReference>
<dbReference type="EMBL" id="AZAC01000011">
    <property type="protein sequence ID" value="KIX14316.1"/>
    <property type="molecule type" value="Genomic_DNA"/>
</dbReference>
<comment type="catalytic activity">
    <reaction evidence="1">
        <text>ATP + protein L-histidine = ADP + protein N-phospho-L-histidine.</text>
        <dbReference type="EC" id="2.7.13.3"/>
    </reaction>
</comment>
<dbReference type="PROSITE" id="PS50109">
    <property type="entry name" value="HIS_KIN"/>
    <property type="match status" value="1"/>
</dbReference>
<dbReference type="SUPFAM" id="SSF158472">
    <property type="entry name" value="HAMP domain-like"/>
    <property type="match status" value="1"/>
</dbReference>
<keyword evidence="8" id="KW-1133">Transmembrane helix</keyword>
<dbReference type="SMART" id="SM00091">
    <property type="entry name" value="PAS"/>
    <property type="match status" value="1"/>
</dbReference>
<dbReference type="InterPro" id="IPR000014">
    <property type="entry name" value="PAS"/>
</dbReference>
<dbReference type="EC" id="2.7.13.3" evidence="3"/>
<dbReference type="PANTHER" id="PTHR42878:SF13">
    <property type="entry name" value="HISTIDINE KINASE"/>
    <property type="match status" value="1"/>
</dbReference>
<evidence type="ECO:0000313" key="12">
    <source>
        <dbReference type="EMBL" id="KIX14316.1"/>
    </source>
</evidence>
<dbReference type="SMART" id="SM00304">
    <property type="entry name" value="HAMP"/>
    <property type="match status" value="1"/>
</dbReference>
<feature type="transmembrane region" description="Helical" evidence="8">
    <location>
        <begin position="164"/>
        <end position="187"/>
    </location>
</feature>
<dbReference type="InterPro" id="IPR036890">
    <property type="entry name" value="HATPase_C_sf"/>
</dbReference>
<keyword evidence="6" id="KW-0418">Kinase</keyword>
<dbReference type="SUPFAM" id="SSF55874">
    <property type="entry name" value="ATPase domain of HSP90 chaperone/DNA topoisomerase II/histidine kinase"/>
    <property type="match status" value="1"/>
</dbReference>
<evidence type="ECO:0000256" key="4">
    <source>
        <dbReference type="ARBA" id="ARBA00022553"/>
    </source>
</evidence>
<evidence type="ECO:0000259" key="11">
    <source>
        <dbReference type="PROSITE" id="PS50885"/>
    </source>
</evidence>
<dbReference type="SUPFAM" id="SSF47384">
    <property type="entry name" value="Homodimeric domain of signal transducing histidine kinase"/>
    <property type="match status" value="1"/>
</dbReference>
<evidence type="ECO:0000259" key="9">
    <source>
        <dbReference type="PROSITE" id="PS50109"/>
    </source>
</evidence>
<evidence type="ECO:0000256" key="5">
    <source>
        <dbReference type="ARBA" id="ARBA00022679"/>
    </source>
</evidence>
<evidence type="ECO:0000313" key="13">
    <source>
        <dbReference type="Proteomes" id="UP000032233"/>
    </source>
</evidence>
<dbReference type="GO" id="GO:0016020">
    <property type="term" value="C:membrane"/>
    <property type="evidence" value="ECO:0007669"/>
    <property type="project" value="UniProtKB-SubCell"/>
</dbReference>
<dbReference type="STRING" id="1429043.X474_08560"/>
<keyword evidence="8" id="KW-0812">Transmembrane</keyword>
<dbReference type="PANTHER" id="PTHR42878">
    <property type="entry name" value="TWO-COMPONENT HISTIDINE KINASE"/>
    <property type="match status" value="1"/>
</dbReference>
<organism evidence="12 13">
    <name type="scientific">Dethiosulfatarculus sandiegensis</name>
    <dbReference type="NCBI Taxonomy" id="1429043"/>
    <lineage>
        <taxon>Bacteria</taxon>
        <taxon>Pseudomonadati</taxon>
        <taxon>Thermodesulfobacteriota</taxon>
        <taxon>Desulfarculia</taxon>
        <taxon>Desulfarculales</taxon>
        <taxon>Desulfarculaceae</taxon>
        <taxon>Dethiosulfatarculus</taxon>
    </lineage>
</organism>
<dbReference type="GO" id="GO:0007234">
    <property type="term" value="P:osmosensory signaling via phosphorelay pathway"/>
    <property type="evidence" value="ECO:0007669"/>
    <property type="project" value="TreeGrafter"/>
</dbReference>
<evidence type="ECO:0000259" key="10">
    <source>
        <dbReference type="PROSITE" id="PS50112"/>
    </source>
</evidence>
<keyword evidence="4" id="KW-0597">Phosphoprotein</keyword>
<comment type="caution">
    <text evidence="12">The sequence shown here is derived from an EMBL/GenBank/DDBJ whole genome shotgun (WGS) entry which is preliminary data.</text>
</comment>
<evidence type="ECO:0000256" key="8">
    <source>
        <dbReference type="SAM" id="Phobius"/>
    </source>
</evidence>
<dbReference type="Gene3D" id="1.10.287.130">
    <property type="match status" value="1"/>
</dbReference>
<keyword evidence="7 8" id="KW-0472">Membrane</keyword>
<dbReference type="NCBIfam" id="TIGR00229">
    <property type="entry name" value="sensory_box"/>
    <property type="match status" value="1"/>
</dbReference>
<dbReference type="InParanoid" id="A0A0D2JF45"/>
<dbReference type="GO" id="GO:0030295">
    <property type="term" value="F:protein kinase activator activity"/>
    <property type="evidence" value="ECO:0007669"/>
    <property type="project" value="TreeGrafter"/>
</dbReference>
<dbReference type="InterPro" id="IPR005467">
    <property type="entry name" value="His_kinase_dom"/>
</dbReference>
<dbReference type="Gene3D" id="3.30.565.10">
    <property type="entry name" value="Histidine kinase-like ATPase, C-terminal domain"/>
    <property type="match status" value="1"/>
</dbReference>
<accession>A0A0D2JF45</accession>
<evidence type="ECO:0000256" key="7">
    <source>
        <dbReference type="ARBA" id="ARBA00023136"/>
    </source>
</evidence>
<feature type="domain" description="PAS" evidence="10">
    <location>
        <begin position="242"/>
        <end position="286"/>
    </location>
</feature>
<dbReference type="PROSITE" id="PS50112">
    <property type="entry name" value="PAS"/>
    <property type="match status" value="1"/>
</dbReference>
<keyword evidence="13" id="KW-1185">Reference proteome</keyword>
<evidence type="ECO:0000256" key="1">
    <source>
        <dbReference type="ARBA" id="ARBA00000085"/>
    </source>
</evidence>
<dbReference type="GO" id="GO:0000155">
    <property type="term" value="F:phosphorelay sensor kinase activity"/>
    <property type="evidence" value="ECO:0007669"/>
    <property type="project" value="InterPro"/>
</dbReference>
<comment type="subcellular location">
    <subcellularLocation>
        <location evidence="2">Membrane</location>
    </subcellularLocation>
</comment>
<dbReference type="SMART" id="SM00387">
    <property type="entry name" value="HATPase_c"/>
    <property type="match status" value="1"/>
</dbReference>
<dbReference type="CDD" id="cd00075">
    <property type="entry name" value="HATPase"/>
    <property type="match status" value="1"/>
</dbReference>
<reference evidence="12 13" key="1">
    <citation type="submission" date="2013-11" db="EMBL/GenBank/DDBJ databases">
        <title>Metagenomic analysis of a methanogenic consortium involved in long chain n-alkane degradation.</title>
        <authorList>
            <person name="Davidova I.A."/>
            <person name="Callaghan A.V."/>
            <person name="Wawrik B."/>
            <person name="Pruitt S."/>
            <person name="Marks C."/>
            <person name="Duncan K.E."/>
            <person name="Suflita J.M."/>
        </authorList>
    </citation>
    <scope>NUCLEOTIDE SEQUENCE [LARGE SCALE GENOMIC DNA]</scope>
    <source>
        <strain evidence="12 13">SPR</strain>
    </source>
</reference>
<dbReference type="PRINTS" id="PR00344">
    <property type="entry name" value="BCTRLSENSOR"/>
</dbReference>
<keyword evidence="5" id="KW-0808">Transferase</keyword>
<dbReference type="Pfam" id="PF00672">
    <property type="entry name" value="HAMP"/>
    <property type="match status" value="1"/>
</dbReference>
<evidence type="ECO:0000256" key="2">
    <source>
        <dbReference type="ARBA" id="ARBA00004370"/>
    </source>
</evidence>
<dbReference type="InterPro" id="IPR036097">
    <property type="entry name" value="HisK_dim/P_sf"/>
</dbReference>
<sequence>MPRGSIKLKMFLVVFLVAGGFVTLAGVWFHQRAREELLSEAAVQAREVLSHASQEMVLEGRWLPPPQLKRIIDYHTHLRTRLRAMLPFDQDGRPLLPKSVDPDLLAKLSTYLDKAGTSLVRIGPEPLFAALQPVERGDRRAGTLVGLLWLQDLARQLEVMQRSFWWLGLGSWALLIAVLYGALHWLVVRPLERLERASTALSQGELETRVAVVGGDELGRLGAAFNQMADSLTNSLAATDQERQKLRVIMDTQSDCLFAVDPKGRLMFANRRFSELMGMSEKEMIGHKCSEILASDMCSMGCPLLGPNRMPTGEEGVEASLRLGGGKVIPIRKFAKVVRNNAGEITGAVETFRDISHEKELTRLRAEWESFMRHELKNHLNPIQALSGELLRREPESEENLRYLGLIHNGARNMTRLLDLTREVHLYEAGRLHLNLVEHDLSATIFRAAEQASTAVQARPDLWTGPEAPAWRLEAPPELDTIILHDPEKMARVFANLMQNAWEHHSGLVTVSLADSAPGWLKVTVHNHGEPIPPERLSTIFEKFNTTKEKQGGSGLGTTIARLFVEGHGGAITAVSSAQNGTEFILQLPRKKAEE</sequence>
<feature type="domain" description="Histidine kinase" evidence="9">
    <location>
        <begin position="371"/>
        <end position="592"/>
    </location>
</feature>
<gene>
    <name evidence="12" type="ORF">X474_08560</name>
</gene>
<dbReference type="CDD" id="cd00082">
    <property type="entry name" value="HisKA"/>
    <property type="match status" value="1"/>
</dbReference>
<dbReference type="AlphaFoldDB" id="A0A0D2JF45"/>
<dbReference type="CDD" id="cd06225">
    <property type="entry name" value="HAMP"/>
    <property type="match status" value="1"/>
</dbReference>
<dbReference type="Gene3D" id="1.10.8.500">
    <property type="entry name" value="HAMP domain in histidine kinase"/>
    <property type="match status" value="1"/>
</dbReference>
<dbReference type="Pfam" id="PF02518">
    <property type="entry name" value="HATPase_c"/>
    <property type="match status" value="1"/>
</dbReference>
<dbReference type="PROSITE" id="PS50885">
    <property type="entry name" value="HAMP"/>
    <property type="match status" value="1"/>
</dbReference>
<dbReference type="InterPro" id="IPR003661">
    <property type="entry name" value="HisK_dim/P_dom"/>
</dbReference>
<dbReference type="Proteomes" id="UP000032233">
    <property type="component" value="Unassembled WGS sequence"/>
</dbReference>
<dbReference type="Pfam" id="PF13426">
    <property type="entry name" value="PAS_9"/>
    <property type="match status" value="1"/>
</dbReference>
<dbReference type="InterPro" id="IPR004358">
    <property type="entry name" value="Sig_transdc_His_kin-like_C"/>
</dbReference>
<evidence type="ECO:0000256" key="3">
    <source>
        <dbReference type="ARBA" id="ARBA00012438"/>
    </source>
</evidence>
<name>A0A0D2JF45_9BACT</name>
<evidence type="ECO:0000256" key="6">
    <source>
        <dbReference type="ARBA" id="ARBA00022777"/>
    </source>
</evidence>
<dbReference type="InterPro" id="IPR035965">
    <property type="entry name" value="PAS-like_dom_sf"/>
</dbReference>
<dbReference type="InterPro" id="IPR050351">
    <property type="entry name" value="BphY/WalK/GraS-like"/>
</dbReference>
<dbReference type="Gene3D" id="3.30.450.20">
    <property type="entry name" value="PAS domain"/>
    <property type="match status" value="1"/>
</dbReference>
<protein>
    <recommendedName>
        <fullName evidence="3">histidine kinase</fullName>
        <ecNumber evidence="3">2.7.13.3</ecNumber>
    </recommendedName>
</protein>
<dbReference type="InterPro" id="IPR003660">
    <property type="entry name" value="HAMP_dom"/>
</dbReference>
<feature type="transmembrane region" description="Helical" evidence="8">
    <location>
        <begin position="6"/>
        <end position="29"/>
    </location>
</feature>
<dbReference type="InterPro" id="IPR003594">
    <property type="entry name" value="HATPase_dom"/>
</dbReference>
<proteinExistence type="predicted"/>
<dbReference type="SUPFAM" id="SSF55785">
    <property type="entry name" value="PYP-like sensor domain (PAS domain)"/>
    <property type="match status" value="1"/>
</dbReference>
<dbReference type="CDD" id="cd00130">
    <property type="entry name" value="PAS"/>
    <property type="match status" value="1"/>
</dbReference>
<feature type="domain" description="HAMP" evidence="11">
    <location>
        <begin position="185"/>
        <end position="237"/>
    </location>
</feature>